<evidence type="ECO:0000313" key="14">
    <source>
        <dbReference type="Proteomes" id="UP000310334"/>
    </source>
</evidence>
<dbReference type="SUPFAM" id="SSF64438">
    <property type="entry name" value="CNF1/YfiH-like putative cysteine hydrolases"/>
    <property type="match status" value="1"/>
</dbReference>
<evidence type="ECO:0000256" key="4">
    <source>
        <dbReference type="ARBA" id="ARBA00007353"/>
    </source>
</evidence>
<reference evidence="13 14" key="1">
    <citation type="submission" date="2019-04" db="EMBL/GenBank/DDBJ databases">
        <title>Bacillus sediminilitoris sp. nov., isolated from a tidal flat sediment on the East China Sea.</title>
        <authorList>
            <person name="Wei Y."/>
            <person name="Mao H."/>
            <person name="Fang J."/>
        </authorList>
    </citation>
    <scope>NUCLEOTIDE SEQUENCE [LARGE SCALE GENOMIC DNA]</scope>
    <source>
        <strain evidence="13 14">DSL-17</strain>
    </source>
</reference>
<name>A0A4S4C767_9BACI</name>
<comment type="cofactor">
    <cofactor evidence="2">
        <name>Zn(2+)</name>
        <dbReference type="ChEBI" id="CHEBI:29105"/>
    </cofactor>
</comment>
<dbReference type="OrthoDB" id="4279at2"/>
<dbReference type="Gene3D" id="3.60.140.10">
    <property type="entry name" value="CNF1/YfiH-like putative cysteine hydrolases"/>
    <property type="match status" value="1"/>
</dbReference>
<comment type="catalytic activity">
    <reaction evidence="10">
        <text>adenosine + phosphate = alpha-D-ribose 1-phosphate + adenine</text>
        <dbReference type="Rhea" id="RHEA:27642"/>
        <dbReference type="ChEBI" id="CHEBI:16335"/>
        <dbReference type="ChEBI" id="CHEBI:16708"/>
        <dbReference type="ChEBI" id="CHEBI:43474"/>
        <dbReference type="ChEBI" id="CHEBI:57720"/>
        <dbReference type="EC" id="2.4.2.1"/>
    </reaction>
    <physiologicalReaction direction="left-to-right" evidence="10">
        <dbReference type="Rhea" id="RHEA:27643"/>
    </physiologicalReaction>
</comment>
<keyword evidence="14" id="KW-1185">Reference proteome</keyword>
<evidence type="ECO:0000256" key="8">
    <source>
        <dbReference type="ARBA" id="ARBA00022833"/>
    </source>
</evidence>
<dbReference type="RefSeq" id="WP_136351316.1">
    <property type="nucleotide sequence ID" value="NZ_CP046266.1"/>
</dbReference>
<comment type="catalytic activity">
    <reaction evidence="9">
        <text>adenosine + H2O + H(+) = inosine + NH4(+)</text>
        <dbReference type="Rhea" id="RHEA:24408"/>
        <dbReference type="ChEBI" id="CHEBI:15377"/>
        <dbReference type="ChEBI" id="CHEBI:15378"/>
        <dbReference type="ChEBI" id="CHEBI:16335"/>
        <dbReference type="ChEBI" id="CHEBI:17596"/>
        <dbReference type="ChEBI" id="CHEBI:28938"/>
        <dbReference type="EC" id="3.5.4.4"/>
    </reaction>
    <physiologicalReaction direction="left-to-right" evidence="9">
        <dbReference type="Rhea" id="RHEA:24409"/>
    </physiologicalReaction>
</comment>
<dbReference type="Pfam" id="PF02578">
    <property type="entry name" value="Cu-oxidase_4"/>
    <property type="match status" value="1"/>
</dbReference>
<dbReference type="PANTHER" id="PTHR30616">
    <property type="entry name" value="UNCHARACTERIZED PROTEIN YFIH"/>
    <property type="match status" value="1"/>
</dbReference>
<comment type="catalytic activity">
    <reaction evidence="1">
        <text>inosine + phosphate = alpha-D-ribose 1-phosphate + hypoxanthine</text>
        <dbReference type="Rhea" id="RHEA:27646"/>
        <dbReference type="ChEBI" id="CHEBI:17368"/>
        <dbReference type="ChEBI" id="CHEBI:17596"/>
        <dbReference type="ChEBI" id="CHEBI:43474"/>
        <dbReference type="ChEBI" id="CHEBI:57720"/>
        <dbReference type="EC" id="2.4.2.1"/>
    </reaction>
    <physiologicalReaction direction="left-to-right" evidence="1">
        <dbReference type="Rhea" id="RHEA:27647"/>
    </physiologicalReaction>
</comment>
<comment type="catalytic activity">
    <reaction evidence="11">
        <text>S-methyl-5'-thioadenosine + phosphate = 5-(methylsulfanyl)-alpha-D-ribose 1-phosphate + adenine</text>
        <dbReference type="Rhea" id="RHEA:11852"/>
        <dbReference type="ChEBI" id="CHEBI:16708"/>
        <dbReference type="ChEBI" id="CHEBI:17509"/>
        <dbReference type="ChEBI" id="CHEBI:43474"/>
        <dbReference type="ChEBI" id="CHEBI:58533"/>
        <dbReference type="EC" id="2.4.2.28"/>
    </reaction>
    <physiologicalReaction direction="left-to-right" evidence="11">
        <dbReference type="Rhea" id="RHEA:11853"/>
    </physiologicalReaction>
</comment>
<proteinExistence type="inferred from homology"/>
<evidence type="ECO:0000256" key="6">
    <source>
        <dbReference type="ARBA" id="ARBA00022723"/>
    </source>
</evidence>
<keyword evidence="5" id="KW-0808">Transferase</keyword>
<comment type="function">
    <text evidence="3">Purine nucleoside enzyme that catalyzes the phosphorolysis of adenosine and inosine nucleosides, yielding D-ribose 1-phosphate and the respective free bases, adenine and hypoxanthine. Also catalyzes the phosphorolysis of S-methyl-5'-thioadenosine into adenine and S-methyl-5-thio-alpha-D-ribose 1-phosphate. Also has adenosine deaminase activity.</text>
</comment>
<keyword evidence="8" id="KW-0862">Zinc</keyword>
<dbReference type="AlphaFoldDB" id="A0A4S4C767"/>
<evidence type="ECO:0000256" key="9">
    <source>
        <dbReference type="ARBA" id="ARBA00047989"/>
    </source>
</evidence>
<dbReference type="Proteomes" id="UP000310334">
    <property type="component" value="Unassembled WGS sequence"/>
</dbReference>
<gene>
    <name evidence="13" type="primary">pgeF</name>
    <name evidence="13" type="ORF">E6W99_01580</name>
</gene>
<dbReference type="InterPro" id="IPR038371">
    <property type="entry name" value="Cu_polyphenol_OxRdtase_sf"/>
</dbReference>
<accession>A0A4S4C767</accession>
<dbReference type="PANTHER" id="PTHR30616:SF2">
    <property type="entry name" value="PURINE NUCLEOSIDE PHOSPHORYLASE LACC1"/>
    <property type="match status" value="1"/>
</dbReference>
<dbReference type="CDD" id="cd16833">
    <property type="entry name" value="YfiH"/>
    <property type="match status" value="1"/>
</dbReference>
<evidence type="ECO:0000256" key="2">
    <source>
        <dbReference type="ARBA" id="ARBA00001947"/>
    </source>
</evidence>
<organism evidence="13 14">
    <name type="scientific">Metabacillus sediminilitoris</name>
    <dbReference type="NCBI Taxonomy" id="2567941"/>
    <lineage>
        <taxon>Bacteria</taxon>
        <taxon>Bacillati</taxon>
        <taxon>Bacillota</taxon>
        <taxon>Bacilli</taxon>
        <taxon>Bacillales</taxon>
        <taxon>Bacillaceae</taxon>
        <taxon>Metabacillus</taxon>
    </lineage>
</organism>
<dbReference type="GO" id="GO:0016787">
    <property type="term" value="F:hydrolase activity"/>
    <property type="evidence" value="ECO:0007669"/>
    <property type="project" value="UniProtKB-KW"/>
</dbReference>
<comment type="similarity">
    <text evidence="4 12">Belongs to the purine nucleoside phosphorylase YfiH/LACC1 family.</text>
</comment>
<evidence type="ECO:0000256" key="12">
    <source>
        <dbReference type="RuleBase" id="RU361274"/>
    </source>
</evidence>
<evidence type="ECO:0000256" key="7">
    <source>
        <dbReference type="ARBA" id="ARBA00022801"/>
    </source>
</evidence>
<dbReference type="EMBL" id="SSNT01000001">
    <property type="protein sequence ID" value="THF83085.1"/>
    <property type="molecule type" value="Genomic_DNA"/>
</dbReference>
<dbReference type="InterPro" id="IPR011324">
    <property type="entry name" value="Cytotoxic_necrot_fac-like_cat"/>
</dbReference>
<dbReference type="InterPro" id="IPR003730">
    <property type="entry name" value="Cu_polyphenol_OxRdtase"/>
</dbReference>
<dbReference type="NCBIfam" id="TIGR00726">
    <property type="entry name" value="peptidoglycan editing factor PgeF"/>
    <property type="match status" value="1"/>
</dbReference>
<evidence type="ECO:0000256" key="5">
    <source>
        <dbReference type="ARBA" id="ARBA00022679"/>
    </source>
</evidence>
<evidence type="ECO:0000256" key="11">
    <source>
        <dbReference type="ARBA" id="ARBA00049893"/>
    </source>
</evidence>
<keyword evidence="6" id="KW-0479">Metal-binding</keyword>
<protein>
    <recommendedName>
        <fullName evidence="12">Purine nucleoside phosphorylase</fullName>
    </recommendedName>
</protein>
<evidence type="ECO:0000256" key="10">
    <source>
        <dbReference type="ARBA" id="ARBA00048968"/>
    </source>
</evidence>
<sequence length="276" mass="30985">MQTETFQQRNTTYLSLEKWENLVEGLTVGFSTKSDGVSKEAFSTLNLGLHVNDQPKSVIENREILANRTDFPLNNWVFAEQIHSTHIEKVTKLNCGRGLYSYDDGLSNCDGLYTAEKGIMLSLCFADCVPLYFLSPQKLLIGVAHAGWKGTVNDIGGNMIRKWTNVEGVNPSEIKVAIGPAIGPCCYIVDDRVISAINKSIIEKYPLTYSKITEGQYKLDLKKLNKYLLLEAGIQEENITVSHHCTSCEKEIFFSHRRDEGKTGRMLSFIGIYEEA</sequence>
<keyword evidence="7" id="KW-0378">Hydrolase</keyword>
<comment type="caution">
    <text evidence="13">The sequence shown here is derived from an EMBL/GenBank/DDBJ whole genome shotgun (WGS) entry which is preliminary data.</text>
</comment>
<evidence type="ECO:0000313" key="13">
    <source>
        <dbReference type="EMBL" id="THF83085.1"/>
    </source>
</evidence>
<dbReference type="GO" id="GO:0005507">
    <property type="term" value="F:copper ion binding"/>
    <property type="evidence" value="ECO:0007669"/>
    <property type="project" value="TreeGrafter"/>
</dbReference>
<dbReference type="GO" id="GO:0017061">
    <property type="term" value="F:S-methyl-5-thioadenosine phosphorylase activity"/>
    <property type="evidence" value="ECO:0007669"/>
    <property type="project" value="UniProtKB-EC"/>
</dbReference>
<evidence type="ECO:0000256" key="1">
    <source>
        <dbReference type="ARBA" id="ARBA00000553"/>
    </source>
</evidence>
<evidence type="ECO:0000256" key="3">
    <source>
        <dbReference type="ARBA" id="ARBA00003215"/>
    </source>
</evidence>